<dbReference type="Proteomes" id="UP000594759">
    <property type="component" value="Chromosome"/>
</dbReference>
<proteinExistence type="predicted"/>
<keyword evidence="2" id="KW-1185">Reference proteome</keyword>
<dbReference type="KEGG" id="pex:IZT61_14865"/>
<sequence>MISLTHDTSAHKLNKVKVGDEITDEYQSQGKVVKINKNIINDLREYMFHLDSRQIIYILSKAM</sequence>
<gene>
    <name evidence="1" type="ORF">IZT61_14865</name>
</gene>
<reference evidence="1 2" key="1">
    <citation type="submission" date="2020-11" db="EMBL/GenBank/DDBJ databases">
        <title>Pedobacter endophytica, an endophytic bacteria isolated form Carex pumila.</title>
        <authorList>
            <person name="Peng Y."/>
            <person name="Jiang L."/>
            <person name="Lee J."/>
        </authorList>
    </citation>
    <scope>NUCLEOTIDE SEQUENCE [LARGE SCALE GENOMIC DNA]</scope>
    <source>
        <strain evidence="1 2">JBR3-12</strain>
    </source>
</reference>
<name>A0A7U3Q4D7_9SPHI</name>
<protein>
    <submittedName>
        <fullName evidence="1">Uncharacterized protein</fullName>
    </submittedName>
</protein>
<evidence type="ECO:0000313" key="1">
    <source>
        <dbReference type="EMBL" id="QPH38367.1"/>
    </source>
</evidence>
<dbReference type="AlphaFoldDB" id="A0A7U3Q4D7"/>
<dbReference type="RefSeq" id="WP_196097813.1">
    <property type="nucleotide sequence ID" value="NZ_CP064939.1"/>
</dbReference>
<evidence type="ECO:0000313" key="2">
    <source>
        <dbReference type="Proteomes" id="UP000594759"/>
    </source>
</evidence>
<accession>A0A7U3Q4D7</accession>
<organism evidence="1 2">
    <name type="scientific">Pedobacter endophyticus</name>
    <dbReference type="NCBI Taxonomy" id="2789740"/>
    <lineage>
        <taxon>Bacteria</taxon>
        <taxon>Pseudomonadati</taxon>
        <taxon>Bacteroidota</taxon>
        <taxon>Sphingobacteriia</taxon>
        <taxon>Sphingobacteriales</taxon>
        <taxon>Sphingobacteriaceae</taxon>
        <taxon>Pedobacter</taxon>
    </lineage>
</organism>
<dbReference type="EMBL" id="CP064939">
    <property type="protein sequence ID" value="QPH38367.1"/>
    <property type="molecule type" value="Genomic_DNA"/>
</dbReference>